<dbReference type="PANTHER" id="PTHR45033:SF3">
    <property type="entry name" value="DEHYDROGENASE, PUTATIVE (AFU_ORTHOLOGUE AFUA_2G13270)-RELATED"/>
    <property type="match status" value="1"/>
</dbReference>
<dbReference type="Gene3D" id="3.90.180.10">
    <property type="entry name" value="Medium-chain alcohol dehydrogenases, catalytic domain"/>
    <property type="match status" value="1"/>
</dbReference>
<feature type="domain" description="Enoyl reductase (ER)" evidence="1">
    <location>
        <begin position="9"/>
        <end position="323"/>
    </location>
</feature>
<name>A0A0A1N0I8_9BACI</name>
<dbReference type="InterPro" id="IPR013149">
    <property type="entry name" value="ADH-like_C"/>
</dbReference>
<dbReference type="InterPro" id="IPR036291">
    <property type="entry name" value="NAD(P)-bd_dom_sf"/>
</dbReference>
<dbReference type="Gene3D" id="3.40.50.720">
    <property type="entry name" value="NAD(P)-binding Rossmann-like Domain"/>
    <property type="match status" value="1"/>
</dbReference>
<dbReference type="Proteomes" id="UP000040453">
    <property type="component" value="Unassembled WGS sequence"/>
</dbReference>
<dbReference type="RefSeq" id="WP_042535328.1">
    <property type="nucleotide sequence ID" value="NZ_CAXOIH010000001.1"/>
</dbReference>
<dbReference type="OrthoDB" id="9787435at2"/>
<dbReference type="STRING" id="545501.BN997_04425"/>
<dbReference type="SUPFAM" id="SSF50129">
    <property type="entry name" value="GroES-like"/>
    <property type="match status" value="1"/>
</dbReference>
<evidence type="ECO:0000313" key="3">
    <source>
        <dbReference type="Proteomes" id="UP000040453"/>
    </source>
</evidence>
<dbReference type="InterPro" id="IPR013154">
    <property type="entry name" value="ADH-like_N"/>
</dbReference>
<protein>
    <submittedName>
        <fullName evidence="2">Crotonyl-CoA reductase</fullName>
    </submittedName>
</protein>
<organism evidence="2 3">
    <name type="scientific">Oceanobacillus oncorhynchi</name>
    <dbReference type="NCBI Taxonomy" id="545501"/>
    <lineage>
        <taxon>Bacteria</taxon>
        <taxon>Bacillati</taxon>
        <taxon>Bacillota</taxon>
        <taxon>Bacilli</taxon>
        <taxon>Bacillales</taxon>
        <taxon>Bacillaceae</taxon>
        <taxon>Oceanobacillus</taxon>
    </lineage>
</organism>
<reference evidence="2 3" key="1">
    <citation type="submission" date="2014-11" db="EMBL/GenBank/DDBJ databases">
        <authorList>
            <person name="Urmite Genomes Urmite Genomes"/>
        </authorList>
    </citation>
    <scope>NUCLEOTIDE SEQUENCE [LARGE SCALE GENOMIC DNA]</scope>
    <source>
        <strain evidence="2 3">Oc5</strain>
    </source>
</reference>
<dbReference type="InterPro" id="IPR052711">
    <property type="entry name" value="Zinc_ADH-like"/>
</dbReference>
<dbReference type="SMART" id="SM00829">
    <property type="entry name" value="PKS_ER"/>
    <property type="match status" value="1"/>
</dbReference>
<gene>
    <name evidence="2" type="primary">ccrA2</name>
    <name evidence="2" type="ORF">BN997_04425</name>
</gene>
<dbReference type="EMBL" id="CDGG01000001">
    <property type="protein sequence ID" value="CEI84476.1"/>
    <property type="molecule type" value="Genomic_DNA"/>
</dbReference>
<dbReference type="InterPro" id="IPR020843">
    <property type="entry name" value="ER"/>
</dbReference>
<keyword evidence="3" id="KW-1185">Reference proteome</keyword>
<proteinExistence type="predicted"/>
<dbReference type="Pfam" id="PF08240">
    <property type="entry name" value="ADH_N"/>
    <property type="match status" value="1"/>
</dbReference>
<sequence>MRALVHENGSLHMKEMELQSPGGSEVVVKLKAAGLNRRDLAIPNRRKETEEALILGSDGAGIIEEVGKNVNDVKVGDEVIINPALRWVRNSEAPPKEFDILGMPDHGTFAEKIVISEDQVEPKPAYMSWEEAAAFPLAALTAYRAMFTKGELEKKETVFIPGAGGGVATYLIAFAKNIGARVITTSRSEQKREKARELGADVVIDTADDWEEKLSNETIDMVIDSNGKATFQRSLAILKKGGKFVTFGATTEDVIDFDLRAFFYGQYKLIGSTMGCREELMAALAHAEKYQLHPVVDRVFSLDQSVEALSYLDEGKQFGKVIIRIS</sequence>
<evidence type="ECO:0000313" key="2">
    <source>
        <dbReference type="EMBL" id="CEI84476.1"/>
    </source>
</evidence>
<dbReference type="SUPFAM" id="SSF51735">
    <property type="entry name" value="NAD(P)-binding Rossmann-fold domains"/>
    <property type="match status" value="1"/>
</dbReference>
<dbReference type="InterPro" id="IPR011032">
    <property type="entry name" value="GroES-like_sf"/>
</dbReference>
<dbReference type="GO" id="GO:0016491">
    <property type="term" value="F:oxidoreductase activity"/>
    <property type="evidence" value="ECO:0007669"/>
    <property type="project" value="InterPro"/>
</dbReference>
<accession>A0A0A1N0I8</accession>
<dbReference type="Pfam" id="PF00107">
    <property type="entry name" value="ADH_zinc_N"/>
    <property type="match status" value="1"/>
</dbReference>
<dbReference type="PANTHER" id="PTHR45033">
    <property type="match status" value="1"/>
</dbReference>
<evidence type="ECO:0000259" key="1">
    <source>
        <dbReference type="SMART" id="SM00829"/>
    </source>
</evidence>
<dbReference type="AlphaFoldDB" id="A0A0A1N0I8"/>